<feature type="domain" description="STAS" evidence="1">
    <location>
        <begin position="1"/>
        <end position="49"/>
    </location>
</feature>
<dbReference type="InterPro" id="IPR002645">
    <property type="entry name" value="STAS_dom"/>
</dbReference>
<organism evidence="2 3">
    <name type="scientific">Pseudonocardia sediminis</name>
    <dbReference type="NCBI Taxonomy" id="1397368"/>
    <lineage>
        <taxon>Bacteria</taxon>
        <taxon>Bacillati</taxon>
        <taxon>Actinomycetota</taxon>
        <taxon>Actinomycetes</taxon>
        <taxon>Pseudonocardiales</taxon>
        <taxon>Pseudonocardiaceae</taxon>
        <taxon>Pseudonocardia</taxon>
    </lineage>
</organism>
<dbReference type="CDD" id="cd07043">
    <property type="entry name" value="STAS_anti-anti-sigma_factors"/>
    <property type="match status" value="1"/>
</dbReference>
<dbReference type="EMBL" id="SHKL01000001">
    <property type="protein sequence ID" value="RZT86926.1"/>
    <property type="molecule type" value="Genomic_DNA"/>
</dbReference>
<dbReference type="PROSITE" id="PS50801">
    <property type="entry name" value="STAS"/>
    <property type="match status" value="1"/>
</dbReference>
<dbReference type="Gene3D" id="3.30.750.24">
    <property type="entry name" value="STAS domain"/>
    <property type="match status" value="1"/>
</dbReference>
<dbReference type="InterPro" id="IPR058548">
    <property type="entry name" value="MlaB-like_STAS"/>
</dbReference>
<evidence type="ECO:0000313" key="3">
    <source>
        <dbReference type="Proteomes" id="UP000291591"/>
    </source>
</evidence>
<accession>A0A4Q7UYB3</accession>
<name>A0A4Q7UYB3_PSEST</name>
<evidence type="ECO:0000313" key="2">
    <source>
        <dbReference type="EMBL" id="RZT86926.1"/>
    </source>
</evidence>
<evidence type="ECO:0000259" key="1">
    <source>
        <dbReference type="PROSITE" id="PS50801"/>
    </source>
</evidence>
<dbReference type="InterPro" id="IPR036513">
    <property type="entry name" value="STAS_dom_sf"/>
</dbReference>
<proteinExistence type="predicted"/>
<comment type="caution">
    <text evidence="2">The sequence shown here is derived from an EMBL/GenBank/DDBJ whole genome shotgun (WGS) entry which is preliminary data.</text>
</comment>
<gene>
    <name evidence="2" type="ORF">EV383_3826</name>
</gene>
<sequence>MVHVAGDIDLSSQDGLRVALRGGLAAAPRHLVLDLSDVQFCGARALTVLAGAPCGAAGGTTCAVSGLSPVMDRLARCLWDASAPTRYPSLSHALAGIRAA</sequence>
<keyword evidence="3" id="KW-1185">Reference proteome</keyword>
<protein>
    <submittedName>
        <fullName evidence="2">Anti-anti-sigma factor</fullName>
    </submittedName>
</protein>
<reference evidence="2 3" key="1">
    <citation type="submission" date="2019-02" db="EMBL/GenBank/DDBJ databases">
        <title>Sequencing the genomes of 1000 actinobacteria strains.</title>
        <authorList>
            <person name="Klenk H.-P."/>
        </authorList>
    </citation>
    <scope>NUCLEOTIDE SEQUENCE [LARGE SCALE GENOMIC DNA]</scope>
    <source>
        <strain evidence="2 3">DSM 45779</strain>
    </source>
</reference>
<dbReference type="Pfam" id="PF13466">
    <property type="entry name" value="STAS_2"/>
    <property type="match status" value="1"/>
</dbReference>
<dbReference type="Proteomes" id="UP000291591">
    <property type="component" value="Unassembled WGS sequence"/>
</dbReference>
<dbReference type="AlphaFoldDB" id="A0A4Q7UYB3"/>
<dbReference type="SUPFAM" id="SSF52091">
    <property type="entry name" value="SpoIIaa-like"/>
    <property type="match status" value="1"/>
</dbReference>